<keyword evidence="1" id="KW-1133">Transmembrane helix</keyword>
<feature type="transmembrane region" description="Helical" evidence="1">
    <location>
        <begin position="44"/>
        <end position="67"/>
    </location>
</feature>
<protein>
    <submittedName>
        <fullName evidence="2">Uncharacterized protein</fullName>
    </submittedName>
</protein>
<dbReference type="AlphaFoldDB" id="A0A226EVI5"/>
<dbReference type="Proteomes" id="UP000198287">
    <property type="component" value="Unassembled WGS sequence"/>
</dbReference>
<feature type="transmembrane region" description="Helical" evidence="1">
    <location>
        <begin position="73"/>
        <end position="95"/>
    </location>
</feature>
<gene>
    <name evidence="2" type="ORF">Fcan01_00492</name>
</gene>
<organism evidence="2 3">
    <name type="scientific">Folsomia candida</name>
    <name type="common">Springtail</name>
    <dbReference type="NCBI Taxonomy" id="158441"/>
    <lineage>
        <taxon>Eukaryota</taxon>
        <taxon>Metazoa</taxon>
        <taxon>Ecdysozoa</taxon>
        <taxon>Arthropoda</taxon>
        <taxon>Hexapoda</taxon>
        <taxon>Collembola</taxon>
        <taxon>Entomobryomorpha</taxon>
        <taxon>Isotomoidea</taxon>
        <taxon>Isotomidae</taxon>
        <taxon>Proisotominae</taxon>
        <taxon>Folsomia</taxon>
    </lineage>
</organism>
<name>A0A226EVI5_FOLCA</name>
<feature type="transmembrane region" description="Helical" evidence="1">
    <location>
        <begin position="255"/>
        <end position="288"/>
    </location>
</feature>
<proteinExistence type="predicted"/>
<evidence type="ECO:0000313" key="2">
    <source>
        <dbReference type="EMBL" id="OXA61592.1"/>
    </source>
</evidence>
<feature type="transmembrane region" description="Helical" evidence="1">
    <location>
        <begin position="142"/>
        <end position="163"/>
    </location>
</feature>
<feature type="transmembrane region" description="Helical" evidence="1">
    <location>
        <begin position="213"/>
        <end position="235"/>
    </location>
</feature>
<accession>A0A226EVI5</accession>
<comment type="caution">
    <text evidence="2">The sequence shown here is derived from an EMBL/GenBank/DDBJ whole genome shotgun (WGS) entry which is preliminary data.</text>
</comment>
<feature type="transmembrane region" description="Helical" evidence="1">
    <location>
        <begin position="300"/>
        <end position="323"/>
    </location>
</feature>
<reference evidence="2 3" key="1">
    <citation type="submission" date="2015-12" db="EMBL/GenBank/DDBJ databases">
        <title>The genome of Folsomia candida.</title>
        <authorList>
            <person name="Faddeeva A."/>
            <person name="Derks M.F."/>
            <person name="Anvar Y."/>
            <person name="Smit S."/>
            <person name="Van Straalen N."/>
            <person name="Roelofs D."/>
        </authorList>
    </citation>
    <scope>NUCLEOTIDE SEQUENCE [LARGE SCALE GENOMIC DNA]</scope>
    <source>
        <strain evidence="2 3">VU population</strain>
        <tissue evidence="2">Whole body</tissue>
    </source>
</reference>
<dbReference type="EMBL" id="LNIX01000001">
    <property type="protein sequence ID" value="OXA61592.1"/>
    <property type="molecule type" value="Genomic_DNA"/>
</dbReference>
<evidence type="ECO:0000256" key="1">
    <source>
        <dbReference type="SAM" id="Phobius"/>
    </source>
</evidence>
<keyword evidence="1" id="KW-0812">Transmembrane</keyword>
<evidence type="ECO:0000313" key="3">
    <source>
        <dbReference type="Proteomes" id="UP000198287"/>
    </source>
</evidence>
<keyword evidence="1" id="KW-0472">Membrane</keyword>
<keyword evidence="3" id="KW-1185">Reference proteome</keyword>
<sequence length="401" mass="45147">MVVTPLMWKSLDNFTIYFGYMWPCPFEWDRKNQKFQFTPFSKKLIPWVGALISASMVSLLCILLVLGQIYGRIFLPIVPLILSVMNVLFATFVSFEFATLFYTQHFAIGFNFLKGMEAEMTEGTISTNREKSPPKFDMLGTALNNIVLTYSTFPFTLIGFGLYAELDPVFLTLEHFPSSPHPLISTSAWKYILLLPLRILVNTPSAMQTSRILALAICTCAVALHLILGVISALNRSPISLNLARARLNLTHYTHLNVIMAMFYDTFSCGLALTLSAGFVICVGFNFVTIKLYRIIPMPLFAFYPMGAVLVSVVIAVVLPIVIEVYESSKPLGEKWELQLASSVKMEEVKWIRKRIRSIRPLKVFAGLFGTNFFFLEMATKGSYYASIVDYTISALLSINI</sequence>